<evidence type="ECO:0000256" key="4">
    <source>
        <dbReference type="ARBA" id="ARBA00022989"/>
    </source>
</evidence>
<evidence type="ECO:0000256" key="1">
    <source>
        <dbReference type="ARBA" id="ARBA00004370"/>
    </source>
</evidence>
<evidence type="ECO:0000313" key="8">
    <source>
        <dbReference type="Proteomes" id="UP000054363"/>
    </source>
</evidence>
<organism evidence="7 8">
    <name type="scientific">Pseudidiomarina salinarum</name>
    <dbReference type="NCBI Taxonomy" id="435908"/>
    <lineage>
        <taxon>Bacteria</taxon>
        <taxon>Pseudomonadati</taxon>
        <taxon>Pseudomonadota</taxon>
        <taxon>Gammaproteobacteria</taxon>
        <taxon>Alteromonadales</taxon>
        <taxon>Idiomarinaceae</taxon>
        <taxon>Pseudidiomarina</taxon>
    </lineage>
</organism>
<dbReference type="GO" id="GO:0005886">
    <property type="term" value="C:plasma membrane"/>
    <property type="evidence" value="ECO:0007669"/>
    <property type="project" value="UniProtKB-SubCell"/>
</dbReference>
<sequence>MRRMSKSKVIATLLTVLAIAILVKLGFWQLDRAAEKQALFDDFEQSQQSDSSAAFTDLAQRTETPDRYAPVRITGEFEQNRYLLLDNQVLNGQVGYQIIGLLKNPQLNHYVPVNMGWVPIGVSRQIRPEVELPAGEVTVSGWFYQPDQHGFSLSDQVVESERWPMRIQQLRFDAIEQATQLPIAPYVVLLSETADYGWPRSWEPMVMTPEKHQAYALQWFSLALACLVIVFFASRSRTKTTEE</sequence>
<reference evidence="7 8" key="1">
    <citation type="submission" date="2014-06" db="EMBL/GenBank/DDBJ databases">
        <title>The draft genome sequence of Idiomarina salinarum ISL-52.</title>
        <authorList>
            <person name="Du J."/>
            <person name="Shao Z."/>
        </authorList>
    </citation>
    <scope>NUCLEOTIDE SEQUENCE [LARGE SCALE GENOMIC DNA]</scope>
    <source>
        <strain evidence="7 8">ISL-52</strain>
    </source>
</reference>
<dbReference type="PROSITE" id="PS50895">
    <property type="entry name" value="SURF1"/>
    <property type="match status" value="1"/>
</dbReference>
<keyword evidence="4 6" id="KW-1133">Transmembrane helix</keyword>
<evidence type="ECO:0000256" key="5">
    <source>
        <dbReference type="ARBA" id="ARBA00023136"/>
    </source>
</evidence>
<gene>
    <name evidence="7" type="ORF">IDSA_06350</name>
</gene>
<proteinExistence type="inferred from homology"/>
<protein>
    <recommendedName>
        <fullName evidence="6">SURF1-like protein</fullName>
    </recommendedName>
</protein>
<keyword evidence="8" id="KW-1185">Reference proteome</keyword>
<dbReference type="InterPro" id="IPR002994">
    <property type="entry name" value="Surf1/Shy1"/>
</dbReference>
<dbReference type="OrthoDB" id="9789940at2"/>
<comment type="caution">
    <text evidence="6">Lacks conserved residue(s) required for the propagation of feature annotation.</text>
</comment>
<keyword evidence="3 6" id="KW-0812">Transmembrane</keyword>
<dbReference type="PANTHER" id="PTHR23427">
    <property type="entry name" value="SURFEIT LOCUS PROTEIN"/>
    <property type="match status" value="1"/>
</dbReference>
<dbReference type="InterPro" id="IPR045214">
    <property type="entry name" value="Surf1/Surf4"/>
</dbReference>
<accession>A0A094IVE4</accession>
<keyword evidence="5 6" id="KW-0472">Membrane</keyword>
<feature type="transmembrane region" description="Helical" evidence="6">
    <location>
        <begin position="215"/>
        <end position="233"/>
    </location>
</feature>
<dbReference type="EMBL" id="JPER01000002">
    <property type="protein sequence ID" value="KFZ31097.1"/>
    <property type="molecule type" value="Genomic_DNA"/>
</dbReference>
<dbReference type="Proteomes" id="UP000054363">
    <property type="component" value="Unassembled WGS sequence"/>
</dbReference>
<comment type="subcellular location">
    <subcellularLocation>
        <location evidence="6">Cell membrane</location>
        <topology evidence="6">Multi-pass membrane protein</topology>
    </subcellularLocation>
    <subcellularLocation>
        <location evidence="1">Membrane</location>
    </subcellularLocation>
</comment>
<dbReference type="eggNOG" id="COG3346">
    <property type="taxonomic scope" value="Bacteria"/>
</dbReference>
<keyword evidence="6" id="KW-1003">Cell membrane</keyword>
<dbReference type="AlphaFoldDB" id="A0A094IVE4"/>
<evidence type="ECO:0000256" key="6">
    <source>
        <dbReference type="RuleBase" id="RU363076"/>
    </source>
</evidence>
<dbReference type="Pfam" id="PF02104">
    <property type="entry name" value="SURF1"/>
    <property type="match status" value="1"/>
</dbReference>
<dbReference type="STRING" id="435908.IDSA_06350"/>
<dbReference type="CDD" id="cd06662">
    <property type="entry name" value="SURF1"/>
    <property type="match status" value="1"/>
</dbReference>
<evidence type="ECO:0000256" key="2">
    <source>
        <dbReference type="ARBA" id="ARBA00007165"/>
    </source>
</evidence>
<comment type="similarity">
    <text evidence="2 6">Belongs to the SURF1 family.</text>
</comment>
<dbReference type="PANTHER" id="PTHR23427:SF2">
    <property type="entry name" value="SURFEIT LOCUS PROTEIN 1"/>
    <property type="match status" value="1"/>
</dbReference>
<evidence type="ECO:0000313" key="7">
    <source>
        <dbReference type="EMBL" id="KFZ31097.1"/>
    </source>
</evidence>
<comment type="caution">
    <text evidence="7">The sequence shown here is derived from an EMBL/GenBank/DDBJ whole genome shotgun (WGS) entry which is preliminary data.</text>
</comment>
<name>A0A094IVE4_9GAMM</name>
<evidence type="ECO:0000256" key="3">
    <source>
        <dbReference type="ARBA" id="ARBA00022692"/>
    </source>
</evidence>